<protein>
    <submittedName>
        <fullName evidence="7">Integral membrane protein TerC family protein</fullName>
    </submittedName>
</protein>
<evidence type="ECO:0000256" key="4">
    <source>
        <dbReference type="ARBA" id="ARBA00022989"/>
    </source>
</evidence>
<evidence type="ECO:0000256" key="2">
    <source>
        <dbReference type="ARBA" id="ARBA00007511"/>
    </source>
</evidence>
<keyword evidence="3 6" id="KW-0812">Transmembrane</keyword>
<feature type="transmembrane region" description="Helical" evidence="6">
    <location>
        <begin position="70"/>
        <end position="91"/>
    </location>
</feature>
<comment type="similarity">
    <text evidence="2">Belongs to the TerC family.</text>
</comment>
<dbReference type="InterPro" id="IPR005496">
    <property type="entry name" value="Integral_membrane_TerC"/>
</dbReference>
<dbReference type="PANTHER" id="PTHR30238:SF4">
    <property type="entry name" value="SLL1022 PROTEIN"/>
    <property type="match status" value="1"/>
</dbReference>
<sequence>MHDARVRGMASAMDILALLSDPAAWLALLTLIALEVVLGVDNLIFIAILSNKLPVEQQSRARRIGLALALIMRIGLLMLIGWLVTLTQPLFDLGLVGSANQYGEPSFETSFSGRDLILLAGGLFLLWKATKEIHHSMEPSDDSGELLDKTPGVATAAKATFGAVIAQIIAIDLVFSVDSILTAVGMTDEVPIMVAAVVITVGVMMVAADPLARFIEKNPTLVMLALAFLVMIGLVLIADGFGFHVPKGYIYAAMGFSVGVEILNIVQRRRRLRKAEEASMS</sequence>
<evidence type="ECO:0000313" key="8">
    <source>
        <dbReference type="Proteomes" id="UP000092932"/>
    </source>
</evidence>
<feature type="transmembrane region" description="Helical" evidence="6">
    <location>
        <begin position="190"/>
        <end position="208"/>
    </location>
</feature>
<feature type="transmembrane region" description="Helical" evidence="6">
    <location>
        <begin position="159"/>
        <end position="184"/>
    </location>
</feature>
<dbReference type="AlphaFoldDB" id="A0A1B2A9N4"/>
<reference evidence="7 8" key="1">
    <citation type="submission" date="2016-07" db="EMBL/GenBank/DDBJ databases">
        <title>Complete genome sequence of Altererythrobacter dongtanensis KCTC 22672, a type strain with esterase isolated from tidal flat.</title>
        <authorList>
            <person name="Cheng H."/>
            <person name="Wu Y.-H."/>
            <person name="Zhou P."/>
            <person name="Huo Y.-Y."/>
            <person name="Wang C.-S."/>
            <person name="Xu X.-W."/>
        </authorList>
    </citation>
    <scope>NUCLEOTIDE SEQUENCE [LARGE SCALE GENOMIC DNA]</scope>
    <source>
        <strain evidence="7 8">KCTC 22672</strain>
    </source>
</reference>
<evidence type="ECO:0000256" key="5">
    <source>
        <dbReference type="ARBA" id="ARBA00023136"/>
    </source>
</evidence>
<organism evidence="7 8">
    <name type="scientific">Tsuneonella dongtanensis</name>
    <dbReference type="NCBI Taxonomy" id="692370"/>
    <lineage>
        <taxon>Bacteria</taxon>
        <taxon>Pseudomonadati</taxon>
        <taxon>Pseudomonadota</taxon>
        <taxon>Alphaproteobacteria</taxon>
        <taxon>Sphingomonadales</taxon>
        <taxon>Erythrobacteraceae</taxon>
        <taxon>Tsuneonella</taxon>
    </lineage>
</organism>
<proteinExistence type="inferred from homology"/>
<keyword evidence="4 6" id="KW-1133">Transmembrane helix</keyword>
<keyword evidence="8" id="KW-1185">Reference proteome</keyword>
<evidence type="ECO:0000256" key="3">
    <source>
        <dbReference type="ARBA" id="ARBA00022692"/>
    </source>
</evidence>
<dbReference type="PANTHER" id="PTHR30238">
    <property type="entry name" value="MEMBRANE BOUND PREDICTED REDOX MODULATOR"/>
    <property type="match status" value="1"/>
</dbReference>
<feature type="transmembrane region" description="Helical" evidence="6">
    <location>
        <begin position="249"/>
        <end position="266"/>
    </location>
</feature>
<dbReference type="Proteomes" id="UP000092932">
    <property type="component" value="Chromosome"/>
</dbReference>
<evidence type="ECO:0000256" key="1">
    <source>
        <dbReference type="ARBA" id="ARBA00004141"/>
    </source>
</evidence>
<dbReference type="EMBL" id="CP016591">
    <property type="protein sequence ID" value="ANY18821.1"/>
    <property type="molecule type" value="Genomic_DNA"/>
</dbReference>
<comment type="subcellular location">
    <subcellularLocation>
        <location evidence="1">Membrane</location>
        <topology evidence="1">Multi-pass membrane protein</topology>
    </subcellularLocation>
</comment>
<feature type="transmembrane region" description="Helical" evidence="6">
    <location>
        <begin position="23"/>
        <end position="49"/>
    </location>
</feature>
<gene>
    <name evidence="7" type="ORF">A6F68_00286</name>
</gene>
<dbReference type="GO" id="GO:0016020">
    <property type="term" value="C:membrane"/>
    <property type="evidence" value="ECO:0007669"/>
    <property type="project" value="UniProtKB-SubCell"/>
</dbReference>
<dbReference type="STRING" id="692370.A6F68_00286"/>
<feature type="transmembrane region" description="Helical" evidence="6">
    <location>
        <begin position="111"/>
        <end position="127"/>
    </location>
</feature>
<accession>A0A1B2A9N4</accession>
<name>A0A1B2A9N4_9SPHN</name>
<evidence type="ECO:0000313" key="7">
    <source>
        <dbReference type="EMBL" id="ANY18821.1"/>
    </source>
</evidence>
<evidence type="ECO:0000256" key="6">
    <source>
        <dbReference type="SAM" id="Phobius"/>
    </source>
</evidence>
<dbReference type="Pfam" id="PF03741">
    <property type="entry name" value="TerC"/>
    <property type="match status" value="1"/>
</dbReference>
<keyword evidence="5 6" id="KW-0472">Membrane</keyword>
<feature type="transmembrane region" description="Helical" evidence="6">
    <location>
        <begin position="220"/>
        <end position="243"/>
    </location>
</feature>
<dbReference type="KEGG" id="ado:A6F68_00286"/>